<evidence type="ECO:0000313" key="5">
    <source>
        <dbReference type="Proteomes" id="UP001229421"/>
    </source>
</evidence>
<keyword evidence="5" id="KW-1185">Reference proteome</keyword>
<organism evidence="4 5">
    <name type="scientific">Tagetes erecta</name>
    <name type="common">African marigold</name>
    <dbReference type="NCBI Taxonomy" id="13708"/>
    <lineage>
        <taxon>Eukaryota</taxon>
        <taxon>Viridiplantae</taxon>
        <taxon>Streptophyta</taxon>
        <taxon>Embryophyta</taxon>
        <taxon>Tracheophyta</taxon>
        <taxon>Spermatophyta</taxon>
        <taxon>Magnoliopsida</taxon>
        <taxon>eudicotyledons</taxon>
        <taxon>Gunneridae</taxon>
        <taxon>Pentapetalae</taxon>
        <taxon>asterids</taxon>
        <taxon>campanulids</taxon>
        <taxon>Asterales</taxon>
        <taxon>Asteraceae</taxon>
        <taxon>Asteroideae</taxon>
        <taxon>Heliantheae alliance</taxon>
        <taxon>Tageteae</taxon>
        <taxon>Tagetes</taxon>
    </lineage>
</organism>
<dbReference type="GO" id="GO:0007165">
    <property type="term" value="P:signal transduction"/>
    <property type="evidence" value="ECO:0007669"/>
    <property type="project" value="InterPro"/>
</dbReference>
<evidence type="ECO:0000256" key="1">
    <source>
        <dbReference type="ARBA" id="ARBA00022614"/>
    </source>
</evidence>
<dbReference type="Pfam" id="PF01582">
    <property type="entry name" value="TIR"/>
    <property type="match status" value="1"/>
</dbReference>
<reference evidence="4" key="1">
    <citation type="journal article" date="2023" name="bioRxiv">
        <title>Improved chromosome-level genome assembly for marigold (Tagetes erecta).</title>
        <authorList>
            <person name="Jiang F."/>
            <person name="Yuan L."/>
            <person name="Wang S."/>
            <person name="Wang H."/>
            <person name="Xu D."/>
            <person name="Wang A."/>
            <person name="Fan W."/>
        </authorList>
    </citation>
    <scope>NUCLEOTIDE SEQUENCE</scope>
    <source>
        <strain evidence="4">WSJ</strain>
        <tissue evidence="4">Leaf</tissue>
    </source>
</reference>
<dbReference type="AlphaFoldDB" id="A0AAD8L722"/>
<protein>
    <recommendedName>
        <fullName evidence="3">TIR domain-containing protein</fullName>
    </recommendedName>
</protein>
<dbReference type="InterPro" id="IPR058192">
    <property type="entry name" value="WHD_ROQ1-like"/>
</dbReference>
<feature type="domain" description="TIR" evidence="3">
    <location>
        <begin position="1"/>
        <end position="75"/>
    </location>
</feature>
<dbReference type="Gene3D" id="3.40.50.300">
    <property type="entry name" value="P-loop containing nucleotide triphosphate hydrolases"/>
    <property type="match status" value="1"/>
</dbReference>
<dbReference type="Pfam" id="PF00931">
    <property type="entry name" value="NB-ARC"/>
    <property type="match status" value="1"/>
</dbReference>
<evidence type="ECO:0000313" key="4">
    <source>
        <dbReference type="EMBL" id="KAK1436895.1"/>
    </source>
</evidence>
<dbReference type="PANTHER" id="PTHR11017">
    <property type="entry name" value="LEUCINE-RICH REPEAT-CONTAINING PROTEIN"/>
    <property type="match status" value="1"/>
</dbReference>
<evidence type="ECO:0000256" key="2">
    <source>
        <dbReference type="ARBA" id="ARBA00022737"/>
    </source>
</evidence>
<dbReference type="GO" id="GO:0006952">
    <property type="term" value="P:defense response"/>
    <property type="evidence" value="ECO:0007669"/>
    <property type="project" value="InterPro"/>
</dbReference>
<dbReference type="InterPro" id="IPR027417">
    <property type="entry name" value="P-loop_NTPase"/>
</dbReference>
<dbReference type="InterPro" id="IPR044974">
    <property type="entry name" value="Disease_R_plants"/>
</dbReference>
<dbReference type="InterPro" id="IPR035897">
    <property type="entry name" value="Toll_tir_struct_dom_sf"/>
</dbReference>
<dbReference type="Pfam" id="PF23282">
    <property type="entry name" value="WHD_ROQ1"/>
    <property type="match status" value="1"/>
</dbReference>
<keyword evidence="2" id="KW-0677">Repeat</keyword>
<accession>A0AAD8L722</accession>
<dbReference type="Gene3D" id="1.10.8.430">
    <property type="entry name" value="Helical domain of apoptotic protease-activating factors"/>
    <property type="match status" value="1"/>
</dbReference>
<evidence type="ECO:0000259" key="3">
    <source>
        <dbReference type="PROSITE" id="PS50104"/>
    </source>
</evidence>
<dbReference type="GO" id="GO:0043531">
    <property type="term" value="F:ADP binding"/>
    <property type="evidence" value="ECO:0007669"/>
    <property type="project" value="InterPro"/>
</dbReference>
<dbReference type="Gene3D" id="3.80.10.10">
    <property type="entry name" value="Ribonuclease Inhibitor"/>
    <property type="match status" value="2"/>
</dbReference>
<comment type="caution">
    <text evidence="4">The sequence shown here is derived from an EMBL/GenBank/DDBJ whole genome shotgun (WGS) entry which is preliminary data.</text>
</comment>
<name>A0AAD8L722_TARER</name>
<dbReference type="InterPro" id="IPR002182">
    <property type="entry name" value="NB-ARC"/>
</dbReference>
<keyword evidence="1" id="KW-0433">Leucine-rich repeat</keyword>
<dbReference type="PRINTS" id="PR00364">
    <property type="entry name" value="DISEASERSIST"/>
</dbReference>
<dbReference type="InterPro" id="IPR000157">
    <property type="entry name" value="TIR_dom"/>
</dbReference>
<sequence>MPVFYDVDPSDVRKQSGNFGKSFAKLQVENINKALIWRNALVDASNIAGWEPKYVANGHESKVIKEIVDTILERLIPIDAGIDEDLVGITTRLKDLKSQLEFGCEGVRMVGIWGCGGSGKTALATSLYMQIRQHFQDHCILENIRDESSKFDLKKLQQNMLSAVLKKEVAVYSVAEGKHMIKTMLCSRNVLIVLDDVNNLDQLNALAGSRNWFGSGSRIIITTRDEHLLKTHKIDEVCNVRLLSNAEAIRLFNRHAYNENNPIEDYQTLSLRVVSYAAGLPLALKVLGSFLYDKEKKGWMSTLARLKDIPEMEILEKPKISYDGLKIVEKKLFLDIACFWRHELKIYAMEALEACGYHPEIGIEVLRQKALLTVSRDGVFDMHDLVQEMGHYIVRGEHPNNPEKHSRVWKYEEINNMCFGDATMENDKIEAIKYADYEDASQLCKIVSNVKQLRYLQVFINNLKSRVEGPTFLSNELCYFSWYGYSVKSSFPDGFQPVKLVVLKLTHSFQQEIWKGFKHLPNLKVLELIRMTELLRTPNFDGLPSLEKLILLECSKLKEIHPSLGNHTSLQYVSVSNCRRLRMFPTIIHMENLKYLNIWSCPKIHKFPKIQENLEGLLNLSIEDAGIDVLPSSVGECCTNLISLELSYFKNLKSIQFKFNALQSLKQLKLKELIRPMKTRRQSFHQILLGLRKLDLYSCCFNDVEIPSSIIELSNLQELNLSSNDFSRLDFSLSQFTQLKLLDMSRCEKLLELPELPSSLTILNASYCKSLTALGDCHKKCRWLSHVLLEGVSIINDADRLPKFMLEVCKAIKNHYMVLQLSGVEAAKGFTTPLFKGKICTLQLPENWCNDYSGFLMCTVMQNKCASMLIKISMNEEMNGMDFEHDVFWEEGDGDYKCTWMVYVSFGSLRQTKWWDQTCNALSFGVEDLWNKCYGFGVSLVDKKSLTEASAYHSSRYVPNFSIEHDSRSAIIIDISIMDYL</sequence>
<dbReference type="PANTHER" id="PTHR11017:SF340">
    <property type="entry name" value="NB-ARC-RELATED"/>
    <property type="match status" value="1"/>
</dbReference>
<gene>
    <name evidence="4" type="ORF">QVD17_02679</name>
</gene>
<dbReference type="InterPro" id="IPR042197">
    <property type="entry name" value="Apaf_helical"/>
</dbReference>
<dbReference type="Gene3D" id="3.40.50.10140">
    <property type="entry name" value="Toll/interleukin-1 receptor homology (TIR) domain"/>
    <property type="match status" value="1"/>
</dbReference>
<dbReference type="PROSITE" id="PS50104">
    <property type="entry name" value="TIR"/>
    <property type="match status" value="1"/>
</dbReference>
<proteinExistence type="predicted"/>
<dbReference type="InterPro" id="IPR032675">
    <property type="entry name" value="LRR_dom_sf"/>
</dbReference>
<dbReference type="SUPFAM" id="SSF52058">
    <property type="entry name" value="L domain-like"/>
    <property type="match status" value="1"/>
</dbReference>
<dbReference type="Proteomes" id="UP001229421">
    <property type="component" value="Unassembled WGS sequence"/>
</dbReference>
<dbReference type="EMBL" id="JAUHHV010000001">
    <property type="protein sequence ID" value="KAK1436895.1"/>
    <property type="molecule type" value="Genomic_DNA"/>
</dbReference>
<dbReference type="SUPFAM" id="SSF52540">
    <property type="entry name" value="P-loop containing nucleoside triphosphate hydrolases"/>
    <property type="match status" value="1"/>
</dbReference>